<proteinExistence type="predicted"/>
<accession>I7CD76</accession>
<evidence type="ECO:0000313" key="2">
    <source>
        <dbReference type="Proteomes" id="UP000006503"/>
    </source>
</evidence>
<dbReference type="AlphaFoldDB" id="I7CD76"/>
<gene>
    <name evidence="1" type="ordered locus">T1E_4019</name>
</gene>
<organism evidence="1 2">
    <name type="scientific">Pseudomonas putida (strain DOT-T1E)</name>
    <dbReference type="NCBI Taxonomy" id="1196325"/>
    <lineage>
        <taxon>Bacteria</taxon>
        <taxon>Pseudomonadati</taxon>
        <taxon>Pseudomonadota</taxon>
        <taxon>Gammaproteobacteria</taxon>
        <taxon>Pseudomonadales</taxon>
        <taxon>Pseudomonadaceae</taxon>
        <taxon>Pseudomonas</taxon>
    </lineage>
</organism>
<protein>
    <submittedName>
        <fullName evidence="1">Uncharacterized protein</fullName>
    </submittedName>
</protein>
<name>I7CD76_PSEPT</name>
<dbReference type="HOGENOM" id="CLU_2919286_0_0_6"/>
<dbReference type="Proteomes" id="UP000006503">
    <property type="component" value="Chromosome"/>
</dbReference>
<dbReference type="KEGG" id="ppx:T1E_4019"/>
<dbReference type="EMBL" id="CP003734">
    <property type="protein sequence ID" value="AFO49849.1"/>
    <property type="molecule type" value="Genomic_DNA"/>
</dbReference>
<evidence type="ECO:0000313" key="1">
    <source>
        <dbReference type="EMBL" id="AFO49849.1"/>
    </source>
</evidence>
<reference evidence="2" key="1">
    <citation type="journal article" date="2013" name="Microb. Biotechnol.">
        <title>Metabolic potential of the organic-solvent tolerant Pseudomonas putida DOT-T1E deduced from its annotated genome.</title>
        <authorList>
            <person name="Udaondo Z."/>
            <person name="Molina L."/>
            <person name="Daniels C."/>
            <person name="Gomez M.J."/>
            <person name="Molina-Henares M.A."/>
            <person name="Matilla M.A."/>
            <person name="Roca A."/>
            <person name="Fernandez M."/>
            <person name="Duque E."/>
            <person name="Segura A."/>
            <person name="Ramos J.L."/>
        </authorList>
    </citation>
    <scope>NUCLEOTIDE SEQUENCE [LARGE SCALE GENOMIC DNA]</scope>
    <source>
        <strain evidence="2">DOT-T1E</strain>
    </source>
</reference>
<sequence>MQIHLLFKKALLAAAVAGVLSMSIALIPDSISHGSSASCALQPRGSHRSFIYARYSPWCTA</sequence>